<evidence type="ECO:0000256" key="1">
    <source>
        <dbReference type="ARBA" id="ARBA00004651"/>
    </source>
</evidence>
<keyword evidence="8" id="KW-1185">Reference proteome</keyword>
<evidence type="ECO:0000256" key="4">
    <source>
        <dbReference type="ARBA" id="ARBA00022989"/>
    </source>
</evidence>
<reference evidence="7 8" key="1">
    <citation type="submission" date="2024-09" db="EMBL/GenBank/DDBJ databases">
        <authorList>
            <person name="Sun Q."/>
            <person name="Mori K."/>
        </authorList>
    </citation>
    <scope>NUCLEOTIDE SEQUENCE [LARGE SCALE GENOMIC DNA]</scope>
    <source>
        <strain evidence="7 8">TBRC 7907</strain>
    </source>
</reference>
<keyword evidence="3 6" id="KW-0812">Transmembrane</keyword>
<feature type="transmembrane region" description="Helical" evidence="6">
    <location>
        <begin position="125"/>
        <end position="146"/>
    </location>
</feature>
<organism evidence="7 8">
    <name type="scientific">Allokutzneria oryzae</name>
    <dbReference type="NCBI Taxonomy" id="1378989"/>
    <lineage>
        <taxon>Bacteria</taxon>
        <taxon>Bacillati</taxon>
        <taxon>Actinomycetota</taxon>
        <taxon>Actinomycetes</taxon>
        <taxon>Pseudonocardiales</taxon>
        <taxon>Pseudonocardiaceae</taxon>
        <taxon>Allokutzneria</taxon>
    </lineage>
</organism>
<accession>A0ABV5ZV92</accession>
<dbReference type="EMBL" id="JBHLZU010000007">
    <property type="protein sequence ID" value="MFB9904123.1"/>
    <property type="molecule type" value="Genomic_DNA"/>
</dbReference>
<proteinExistence type="predicted"/>
<evidence type="ECO:0000256" key="6">
    <source>
        <dbReference type="SAM" id="Phobius"/>
    </source>
</evidence>
<gene>
    <name evidence="7" type="ORF">ACFFQA_09235</name>
</gene>
<comment type="caution">
    <text evidence="7">The sequence shown here is derived from an EMBL/GenBank/DDBJ whole genome shotgun (WGS) entry which is preliminary data.</text>
</comment>
<evidence type="ECO:0000256" key="5">
    <source>
        <dbReference type="ARBA" id="ARBA00023136"/>
    </source>
</evidence>
<comment type="subcellular location">
    <subcellularLocation>
        <location evidence="1">Cell membrane</location>
        <topology evidence="1">Multi-pass membrane protein</topology>
    </subcellularLocation>
</comment>
<dbReference type="Proteomes" id="UP001589693">
    <property type="component" value="Unassembled WGS sequence"/>
</dbReference>
<evidence type="ECO:0000256" key="2">
    <source>
        <dbReference type="ARBA" id="ARBA00022475"/>
    </source>
</evidence>
<protein>
    <submittedName>
        <fullName evidence="7">Aromatic acid exporter family protein</fullName>
    </submittedName>
</protein>
<feature type="transmembrane region" description="Helical" evidence="6">
    <location>
        <begin position="152"/>
        <end position="172"/>
    </location>
</feature>
<evidence type="ECO:0000256" key="3">
    <source>
        <dbReference type="ARBA" id="ARBA00022692"/>
    </source>
</evidence>
<keyword evidence="4 6" id="KW-1133">Transmembrane helix</keyword>
<evidence type="ECO:0000313" key="8">
    <source>
        <dbReference type="Proteomes" id="UP001589693"/>
    </source>
</evidence>
<keyword evidence="5 6" id="KW-0472">Membrane</keyword>
<dbReference type="Pfam" id="PF06081">
    <property type="entry name" value="ArAE_1"/>
    <property type="match status" value="1"/>
</dbReference>
<dbReference type="RefSeq" id="WP_377851285.1">
    <property type="nucleotide sequence ID" value="NZ_JBHLZU010000007.1"/>
</dbReference>
<keyword evidence="2" id="KW-1003">Cell membrane</keyword>
<sequence>MRAQRVAAPYRWLKRAFGTPGNERLVLVQAVKAALAAMVAWLVSSTFLGLPQAHLAPYAAVFAVEFTVTATLWSSLHQIASVTSAVLVAAVAELVLPWRTLEIGVAVLVGLLVGRSRIYGESGQWVGLTALLILAWGTGSDPAMLGDRLVETALGLGVGTIVNVLVFPPFYARPARESSERLATQFADLLAEIARELRRETPSEDPPDWTRRARGSAELVRKAERAVEHSRRSRRLNARRESIIRHGPAEHHLRLLGSLRVSWPHLHQIAEVLKAAASAEDPVSYPDRCSRRTLSELLSGFAGMVRLRVSVEHHDLRFDEIRQRCEELLAELTEAGPPGSAGMVVPARRMLQELADR</sequence>
<dbReference type="InterPro" id="IPR010343">
    <property type="entry name" value="ArAE_1"/>
</dbReference>
<name>A0ABV5ZV92_9PSEU</name>
<evidence type="ECO:0000313" key="7">
    <source>
        <dbReference type="EMBL" id="MFB9904123.1"/>
    </source>
</evidence>